<dbReference type="GO" id="GO:0006644">
    <property type="term" value="P:phospholipid metabolic process"/>
    <property type="evidence" value="ECO:0007669"/>
    <property type="project" value="InterPro"/>
</dbReference>
<evidence type="ECO:0000313" key="9">
    <source>
        <dbReference type="Proteomes" id="UP000887572"/>
    </source>
</evidence>
<protein>
    <submittedName>
        <fullName evidence="10">Phosphatidic acid phosphatase type 2/haloperoxidase domain-containing protein</fullName>
    </submittedName>
</protein>
<evidence type="ECO:0000256" key="7">
    <source>
        <dbReference type="SAM" id="Phobius"/>
    </source>
</evidence>
<feature type="region of interest" description="Disordered" evidence="6">
    <location>
        <begin position="299"/>
        <end position="388"/>
    </location>
</feature>
<evidence type="ECO:0000259" key="8">
    <source>
        <dbReference type="Pfam" id="PF01569"/>
    </source>
</evidence>
<dbReference type="InterPro" id="IPR036938">
    <property type="entry name" value="PAP2/HPO_sf"/>
</dbReference>
<sequence>MSSHHRRISGDLSLGRISCDFFVILCLAVPLLIFHEWVTPYKRGFYCDDESIRYPYRPSTVSRQMLIVIGIMIPTLLIMGAELLRSLVWERQCPEEFGIYRYKKVNVHRLIVRLYVFIGYFLLGICFNQLMVDIAKYTIGRHRPHFMDVCKPATKLPTRGPSDDVTRMVVKEFRTNCPPDEHTYVTDFECLGENKYLIHESMLSFYSGHAAFSVLCCMVHSVVSASASVSPADQQAGVAGGPIFAVRRRRFCRVQSVGTAIGLINAIFIAELFHRREMPTEYRAKRRLFGKYTQVPPSATAAATGDYQRGETEEEPANNHHLHQLDTVRIVNDGPPHGGDTMQQQQQQQQHRQPQIRMVPIRRQFPADEAGRGRDELSPNNAVTSSKF</sequence>
<name>A0A914I1P9_GLORO</name>
<dbReference type="AlphaFoldDB" id="A0A914I1P9"/>
<feature type="compositionally biased region" description="Low complexity" evidence="6">
    <location>
        <begin position="343"/>
        <end position="355"/>
    </location>
</feature>
<dbReference type="Gene3D" id="1.20.144.10">
    <property type="entry name" value="Phosphatidic acid phosphatase type 2/haloperoxidase"/>
    <property type="match status" value="1"/>
</dbReference>
<feature type="transmembrane region" description="Helical" evidence="7">
    <location>
        <begin position="65"/>
        <end position="89"/>
    </location>
</feature>
<dbReference type="SUPFAM" id="SSF48317">
    <property type="entry name" value="Acid phosphatase/Vanadium-dependent haloperoxidase"/>
    <property type="match status" value="1"/>
</dbReference>
<dbReference type="InterPro" id="IPR043216">
    <property type="entry name" value="PAP-like"/>
</dbReference>
<evidence type="ECO:0000256" key="3">
    <source>
        <dbReference type="ARBA" id="ARBA00022692"/>
    </source>
</evidence>
<dbReference type="PANTHER" id="PTHR10165">
    <property type="entry name" value="LIPID PHOSPHATE PHOSPHATASE"/>
    <property type="match status" value="1"/>
</dbReference>
<proteinExistence type="inferred from homology"/>
<evidence type="ECO:0000256" key="2">
    <source>
        <dbReference type="ARBA" id="ARBA00008816"/>
    </source>
</evidence>
<dbReference type="GO" id="GO:0005886">
    <property type="term" value="C:plasma membrane"/>
    <property type="evidence" value="ECO:0007669"/>
    <property type="project" value="TreeGrafter"/>
</dbReference>
<comment type="subcellular location">
    <subcellularLocation>
        <location evidence="1">Membrane</location>
        <topology evidence="1">Multi-pass membrane protein</topology>
    </subcellularLocation>
</comment>
<dbReference type="GO" id="GO:0008195">
    <property type="term" value="F:phosphatidate phosphatase activity"/>
    <property type="evidence" value="ECO:0007669"/>
    <property type="project" value="TreeGrafter"/>
</dbReference>
<keyword evidence="9" id="KW-1185">Reference proteome</keyword>
<dbReference type="GO" id="GO:0046839">
    <property type="term" value="P:phospholipid dephosphorylation"/>
    <property type="evidence" value="ECO:0007669"/>
    <property type="project" value="TreeGrafter"/>
</dbReference>
<evidence type="ECO:0000313" key="10">
    <source>
        <dbReference type="WBParaSite" id="Gr19_v10_g6070.t1"/>
    </source>
</evidence>
<evidence type="ECO:0000256" key="6">
    <source>
        <dbReference type="SAM" id="MobiDB-lite"/>
    </source>
</evidence>
<evidence type="ECO:0000256" key="5">
    <source>
        <dbReference type="ARBA" id="ARBA00023136"/>
    </source>
</evidence>
<dbReference type="Proteomes" id="UP000887572">
    <property type="component" value="Unplaced"/>
</dbReference>
<comment type="similarity">
    <text evidence="2">Belongs to the PA-phosphatase related phosphoesterase family.</text>
</comment>
<reference evidence="10" key="1">
    <citation type="submission" date="2022-11" db="UniProtKB">
        <authorList>
            <consortium name="WormBaseParasite"/>
        </authorList>
    </citation>
    <scope>IDENTIFICATION</scope>
</reference>
<feature type="domain" description="Phosphatidic acid phosphatase type 2/haloperoxidase" evidence="8">
    <location>
        <begin position="120"/>
        <end position="222"/>
    </location>
</feature>
<accession>A0A914I1P9</accession>
<feature type="transmembrane region" description="Helical" evidence="7">
    <location>
        <begin position="110"/>
        <end position="131"/>
    </location>
</feature>
<keyword evidence="3 7" id="KW-0812">Transmembrane</keyword>
<feature type="transmembrane region" description="Helical" evidence="7">
    <location>
        <begin position="12"/>
        <end position="34"/>
    </location>
</feature>
<organism evidence="9 10">
    <name type="scientific">Globodera rostochiensis</name>
    <name type="common">Golden nematode worm</name>
    <name type="synonym">Heterodera rostochiensis</name>
    <dbReference type="NCBI Taxonomy" id="31243"/>
    <lineage>
        <taxon>Eukaryota</taxon>
        <taxon>Metazoa</taxon>
        <taxon>Ecdysozoa</taxon>
        <taxon>Nematoda</taxon>
        <taxon>Chromadorea</taxon>
        <taxon>Rhabditida</taxon>
        <taxon>Tylenchina</taxon>
        <taxon>Tylenchomorpha</taxon>
        <taxon>Tylenchoidea</taxon>
        <taxon>Heteroderidae</taxon>
        <taxon>Heteroderinae</taxon>
        <taxon>Globodera</taxon>
    </lineage>
</organism>
<evidence type="ECO:0000256" key="4">
    <source>
        <dbReference type="ARBA" id="ARBA00022989"/>
    </source>
</evidence>
<dbReference type="GO" id="GO:0007165">
    <property type="term" value="P:signal transduction"/>
    <property type="evidence" value="ECO:0007669"/>
    <property type="project" value="TreeGrafter"/>
</dbReference>
<dbReference type="PANTHER" id="PTHR10165:SF201">
    <property type="entry name" value="PHOSPHATIDIC ACID PHOSPHATASE TYPE 2_HALOPEROXIDASE DOMAIN-CONTAINING PROTEIN"/>
    <property type="match status" value="1"/>
</dbReference>
<feature type="compositionally biased region" description="Polar residues" evidence="6">
    <location>
        <begin position="378"/>
        <end position="388"/>
    </location>
</feature>
<evidence type="ECO:0000256" key="1">
    <source>
        <dbReference type="ARBA" id="ARBA00004141"/>
    </source>
</evidence>
<keyword evidence="5 7" id="KW-0472">Membrane</keyword>
<dbReference type="Pfam" id="PF01569">
    <property type="entry name" value="PAP2"/>
    <property type="match status" value="1"/>
</dbReference>
<feature type="compositionally biased region" description="Basic and acidic residues" evidence="6">
    <location>
        <begin position="365"/>
        <end position="377"/>
    </location>
</feature>
<keyword evidence="4 7" id="KW-1133">Transmembrane helix</keyword>
<dbReference type="InterPro" id="IPR000326">
    <property type="entry name" value="PAP2/HPO"/>
</dbReference>
<dbReference type="WBParaSite" id="Gr19_v10_g6070.t1">
    <property type="protein sequence ID" value="Gr19_v10_g6070.t1"/>
    <property type="gene ID" value="Gr19_v10_g6070"/>
</dbReference>